<keyword evidence="1" id="KW-1133">Transmembrane helix</keyword>
<name>F4N5Y3_YEREN</name>
<sequence>MVQTTLLKPIIDNENRIEMRKTTIIMIAIALAVFAYTHFTGA</sequence>
<protein>
    <submittedName>
        <fullName evidence="2">Uncharacterized protein</fullName>
    </submittedName>
</protein>
<accession>F4N5Y3</accession>
<dbReference type="AlphaFoldDB" id="F4N5Y3"/>
<reference evidence="2" key="1">
    <citation type="journal article" date="2011" name="BMC Genomics">
        <title>Shotgun sequencing of Yersinia enterocolitica strain W22703 (biotype 2, serotype O:9): genomic evidence for oscillation between invertebrates and mammals.</title>
        <authorList>
            <person name="Fuchs T.M."/>
            <person name="Brandt K."/>
            <person name="Starke M."/>
            <person name="Rattei T."/>
        </authorList>
    </citation>
    <scope>NUCLEOTIDE SEQUENCE</scope>
</reference>
<keyword evidence="1" id="KW-0472">Membrane</keyword>
<feature type="transmembrane region" description="Helical" evidence="1">
    <location>
        <begin position="21"/>
        <end position="39"/>
    </location>
</feature>
<organism evidence="2">
    <name type="scientific">Yersinia enterocolitica W22703</name>
    <dbReference type="NCBI Taxonomy" id="913028"/>
    <lineage>
        <taxon>Bacteria</taxon>
        <taxon>Pseudomonadati</taxon>
        <taxon>Pseudomonadota</taxon>
        <taxon>Gammaproteobacteria</taxon>
        <taxon>Enterobacterales</taxon>
        <taxon>Yersiniaceae</taxon>
        <taxon>Yersinia</taxon>
    </lineage>
</organism>
<evidence type="ECO:0000256" key="1">
    <source>
        <dbReference type="SAM" id="Phobius"/>
    </source>
</evidence>
<proteinExistence type="predicted"/>
<keyword evidence="1" id="KW-0812">Transmembrane</keyword>
<evidence type="ECO:0000313" key="2">
    <source>
        <dbReference type="EMBL" id="CBX73491.1"/>
    </source>
</evidence>
<dbReference type="EMBL" id="FR718729">
    <property type="protein sequence ID" value="CBX73491.1"/>
    <property type="molecule type" value="Genomic_DNA"/>
</dbReference>
<gene>
    <name evidence="2" type="ORF">YEW_KX46320</name>
</gene>